<name>A0ABZ2J7S2_9CHLR</name>
<keyword evidence="2" id="KW-0472">Membrane</keyword>
<keyword evidence="4" id="KW-1185">Reference proteome</keyword>
<feature type="region of interest" description="Disordered" evidence="1">
    <location>
        <begin position="1"/>
        <end position="20"/>
    </location>
</feature>
<feature type="region of interest" description="Disordered" evidence="1">
    <location>
        <begin position="227"/>
        <end position="249"/>
    </location>
</feature>
<gene>
    <name evidence="3" type="ORF">V8247_01145</name>
</gene>
<dbReference type="RefSeq" id="WP_338737929.1">
    <property type="nucleotide sequence ID" value="NZ_CP146612.1"/>
</dbReference>
<keyword evidence="2" id="KW-1133">Transmembrane helix</keyword>
<keyword evidence="2" id="KW-0812">Transmembrane</keyword>
<feature type="transmembrane region" description="Helical" evidence="2">
    <location>
        <begin position="72"/>
        <end position="91"/>
    </location>
</feature>
<dbReference type="Proteomes" id="UP001375370">
    <property type="component" value="Chromosome"/>
</dbReference>
<dbReference type="PANTHER" id="PTHR31876">
    <property type="entry name" value="COV-LIKE PROTEIN 1"/>
    <property type="match status" value="1"/>
</dbReference>
<proteinExistence type="predicted"/>
<feature type="transmembrane region" description="Helical" evidence="2">
    <location>
        <begin position="32"/>
        <end position="52"/>
    </location>
</feature>
<sequence length="249" mass="27181">MAEIIIKPPPPESPDGEDPKQPWLVRNVRRNFITGLLVTVPAALAVLALLWFFNTIDNVLQPIIRAIFGQSIIGLGFIITLVLIYMAGILASNIVGKRLIQFGEAVVGRLPVLRQIYNAAKQAMTSLSGLNKTRTAFREVVMVEFPRRGMWTVAFITNELHDATGKKLISIYVPTAPVPTSGYFALVAEKEIKRTNISVDAAMKMVISSGIASTEDISVGLTGELLGYQQPDDEDNRPDRQGDPAAGTH</sequence>
<accession>A0ABZ2J7S2</accession>
<dbReference type="InterPro" id="IPR007462">
    <property type="entry name" value="COV1-like"/>
</dbReference>
<dbReference type="PANTHER" id="PTHR31876:SF26">
    <property type="entry name" value="PROTEIN LIKE COV 2"/>
    <property type="match status" value="1"/>
</dbReference>
<evidence type="ECO:0000313" key="3">
    <source>
        <dbReference type="EMBL" id="WWX25607.1"/>
    </source>
</evidence>
<evidence type="ECO:0000256" key="1">
    <source>
        <dbReference type="SAM" id="MobiDB-lite"/>
    </source>
</evidence>
<evidence type="ECO:0000313" key="4">
    <source>
        <dbReference type="Proteomes" id="UP001375370"/>
    </source>
</evidence>
<reference evidence="3 4" key="1">
    <citation type="submission" date="2024-03" db="EMBL/GenBank/DDBJ databases">
        <title>A Dehalogenimonas Isolated from Estuarine Sediments Dihaloeliminates Chlorinated Alkanes.</title>
        <authorList>
            <person name="Yang Y."/>
            <person name="Wang H."/>
        </authorList>
    </citation>
    <scope>NUCLEOTIDE SEQUENCE [LARGE SCALE GENOMIC DNA]</scope>
    <source>
        <strain evidence="3 4">W</strain>
    </source>
</reference>
<dbReference type="EMBL" id="CP146612">
    <property type="protein sequence ID" value="WWX25607.1"/>
    <property type="molecule type" value="Genomic_DNA"/>
</dbReference>
<protein>
    <submittedName>
        <fullName evidence="3">DUF502 domain-containing protein</fullName>
    </submittedName>
</protein>
<dbReference type="Pfam" id="PF04367">
    <property type="entry name" value="DUF502"/>
    <property type="match status" value="1"/>
</dbReference>
<organism evidence="3 4">
    <name type="scientific">Candidatus Dehalogenimonas loeffleri</name>
    <dbReference type="NCBI Taxonomy" id="3127115"/>
    <lineage>
        <taxon>Bacteria</taxon>
        <taxon>Bacillati</taxon>
        <taxon>Chloroflexota</taxon>
        <taxon>Dehalococcoidia</taxon>
        <taxon>Dehalococcoidales</taxon>
        <taxon>Dehalococcoidaceae</taxon>
        <taxon>Dehalogenimonas</taxon>
    </lineage>
</organism>
<evidence type="ECO:0000256" key="2">
    <source>
        <dbReference type="SAM" id="Phobius"/>
    </source>
</evidence>